<evidence type="ECO:0000313" key="3">
    <source>
        <dbReference type="Proteomes" id="UP000192775"/>
    </source>
</evidence>
<dbReference type="RefSeq" id="WP_085021132.1">
    <property type="nucleotide sequence ID" value="NZ_BMHD01000001.1"/>
</dbReference>
<dbReference type="KEGG" id="cphy:B5808_18515"/>
<evidence type="ECO:0008006" key="4">
    <source>
        <dbReference type="Google" id="ProtNLM"/>
    </source>
</evidence>
<dbReference type="EMBL" id="CP020715">
    <property type="protein sequence ID" value="ARJ06994.1"/>
    <property type="molecule type" value="Genomic_DNA"/>
</dbReference>
<sequence>MSDTPLQRASVDGLPVVFVTPAPANDRGRLALFLPFLGGTKETVAPQLARLAHDGFTAVGLDPFRLGERGDGDDRAVVASVFAHFRRDMWPILGQTTLDAVRVLDWATARFPVAADDIVAGGLSMGGDIGVALAGIDRRVTRVAAVGATPDWTRPGMRHVGNPEEVILQGDPTAFGQWMYSHLDPMTHPGGYAHGPAIAFELGADDTHVPPEAATRFREALRAAAPLAAERMRVTEHAGLDHLGAIRDTRVVESALAWLADPS</sequence>
<dbReference type="Gene3D" id="3.40.50.1820">
    <property type="entry name" value="alpha/beta hydrolase"/>
    <property type="match status" value="1"/>
</dbReference>
<organism evidence="2 3">
    <name type="scientific">Cnuibacter physcomitrellae</name>
    <dbReference type="NCBI Taxonomy" id="1619308"/>
    <lineage>
        <taxon>Bacteria</taxon>
        <taxon>Bacillati</taxon>
        <taxon>Actinomycetota</taxon>
        <taxon>Actinomycetes</taxon>
        <taxon>Micrococcales</taxon>
        <taxon>Microbacteriaceae</taxon>
        <taxon>Cnuibacter</taxon>
    </lineage>
</organism>
<dbReference type="PANTHER" id="PTHR22946">
    <property type="entry name" value="DIENELACTONE HYDROLASE DOMAIN-CONTAINING PROTEIN-RELATED"/>
    <property type="match status" value="1"/>
</dbReference>
<dbReference type="InterPro" id="IPR050261">
    <property type="entry name" value="FrsA_esterase"/>
</dbReference>
<accession>A0A1X9LP60</accession>
<evidence type="ECO:0000313" key="2">
    <source>
        <dbReference type="EMBL" id="ARJ06994.1"/>
    </source>
</evidence>
<proteinExistence type="inferred from homology"/>
<dbReference type="SUPFAM" id="SSF53474">
    <property type="entry name" value="alpha/beta-Hydrolases"/>
    <property type="match status" value="1"/>
</dbReference>
<dbReference type="STRING" id="1619308.B5808_18515"/>
<name>A0A1X9LP60_9MICO</name>
<dbReference type="InterPro" id="IPR029058">
    <property type="entry name" value="AB_hydrolase_fold"/>
</dbReference>
<gene>
    <name evidence="2" type="ORF">B5808_18515</name>
</gene>
<keyword evidence="3" id="KW-1185">Reference proteome</keyword>
<comment type="similarity">
    <text evidence="1">Belongs to the AB hydrolase superfamily.</text>
</comment>
<evidence type="ECO:0000256" key="1">
    <source>
        <dbReference type="ARBA" id="ARBA00008645"/>
    </source>
</evidence>
<protein>
    <recommendedName>
        <fullName evidence="4">Peptidase S9 prolyl oligopeptidase catalytic domain-containing protein</fullName>
    </recommendedName>
</protein>
<reference evidence="2 3" key="1">
    <citation type="submission" date="2017-04" db="EMBL/GenBank/DDBJ databases">
        <authorList>
            <person name="Afonso C.L."/>
            <person name="Miller P.J."/>
            <person name="Scott M.A."/>
            <person name="Spackman E."/>
            <person name="Goraichik I."/>
            <person name="Dimitrov K.M."/>
            <person name="Suarez D.L."/>
            <person name="Swayne D.E."/>
        </authorList>
    </citation>
    <scope>NUCLEOTIDE SEQUENCE [LARGE SCALE GENOMIC DNA]</scope>
    <source>
        <strain evidence="3">XA(T)</strain>
    </source>
</reference>
<dbReference type="Proteomes" id="UP000192775">
    <property type="component" value="Chromosome"/>
</dbReference>
<dbReference type="AlphaFoldDB" id="A0A1X9LP60"/>